<dbReference type="Pfam" id="PF00345">
    <property type="entry name" value="PapD_N"/>
    <property type="match status" value="1"/>
</dbReference>
<dbReference type="GO" id="GO:0071555">
    <property type="term" value="P:cell wall organization"/>
    <property type="evidence" value="ECO:0007669"/>
    <property type="project" value="InterPro"/>
</dbReference>
<evidence type="ECO:0000256" key="1">
    <source>
        <dbReference type="ARBA" id="ARBA00004418"/>
    </source>
</evidence>
<keyword evidence="5" id="KW-0143">Chaperone</keyword>
<gene>
    <name evidence="9" type="ORF">AB3G37_00925</name>
</gene>
<organism evidence="9">
    <name type="scientific">Rouxiella sp. WC2420</name>
    <dbReference type="NCBI Taxonomy" id="3234145"/>
    <lineage>
        <taxon>Bacteria</taxon>
        <taxon>Pseudomonadati</taxon>
        <taxon>Pseudomonadota</taxon>
        <taxon>Gammaproteobacteria</taxon>
        <taxon>Enterobacterales</taxon>
        <taxon>Yersiniaceae</taxon>
        <taxon>Rouxiella</taxon>
    </lineage>
</organism>
<feature type="signal peptide" evidence="6">
    <location>
        <begin position="1"/>
        <end position="27"/>
    </location>
</feature>
<accession>A0AB39VT69</accession>
<dbReference type="InterPro" id="IPR013783">
    <property type="entry name" value="Ig-like_fold"/>
</dbReference>
<name>A0AB39VT69_9GAMM</name>
<dbReference type="PRINTS" id="PR00969">
    <property type="entry name" value="CHAPERONPILI"/>
</dbReference>
<feature type="domain" description="Pili assembly chaperone N-terminal" evidence="7">
    <location>
        <begin position="30"/>
        <end position="149"/>
    </location>
</feature>
<proteinExistence type="inferred from homology"/>
<evidence type="ECO:0000259" key="7">
    <source>
        <dbReference type="Pfam" id="PF00345"/>
    </source>
</evidence>
<dbReference type="InterPro" id="IPR001829">
    <property type="entry name" value="Pili_assmbl_chaperone_bac"/>
</dbReference>
<evidence type="ECO:0000256" key="5">
    <source>
        <dbReference type="ARBA" id="ARBA00023186"/>
    </source>
</evidence>
<dbReference type="AlphaFoldDB" id="A0AB39VT69"/>
<sequence>MNLSHVKNKATLVFILSAMLAPLYAQAEGGLSIQGTRIVYPQGSKQVSISMTNSSATESFLVQSRVEDAAGKKTQDFIVTPPLYLSGPKNENVVRIIHVGKALPSDRESLYYFIEKAIPSLDKSKVTGGSVLLLVTANRIKLFVRPKGLTQDVNTAPQSLHFHKIGNTLHISNPSPYYLTITEMKYDNKDIPGIMVAPKEQATLALPAGNAQQITYRTINDFGGNTDIINKKIDQ</sequence>
<evidence type="ECO:0000256" key="3">
    <source>
        <dbReference type="ARBA" id="ARBA00022729"/>
    </source>
</evidence>
<dbReference type="InterPro" id="IPR016147">
    <property type="entry name" value="Pili_assmbl_chaperone_N"/>
</dbReference>
<dbReference type="Gene3D" id="2.60.40.10">
    <property type="entry name" value="Immunoglobulins"/>
    <property type="match status" value="2"/>
</dbReference>
<dbReference type="InterPro" id="IPR036316">
    <property type="entry name" value="Pili_assmbl_chap_C_dom_sf"/>
</dbReference>
<dbReference type="RefSeq" id="WP_369789433.1">
    <property type="nucleotide sequence ID" value="NZ_CP165628.1"/>
</dbReference>
<comment type="subcellular location">
    <subcellularLocation>
        <location evidence="1">Periplasm</location>
    </subcellularLocation>
</comment>
<dbReference type="EMBL" id="CP165628">
    <property type="protein sequence ID" value="XDU72726.1"/>
    <property type="molecule type" value="Genomic_DNA"/>
</dbReference>
<keyword evidence="4" id="KW-0574">Periplasm</keyword>
<evidence type="ECO:0000256" key="4">
    <source>
        <dbReference type="ARBA" id="ARBA00022764"/>
    </source>
</evidence>
<dbReference type="InterPro" id="IPR008962">
    <property type="entry name" value="PapD-like_sf"/>
</dbReference>
<evidence type="ECO:0000256" key="6">
    <source>
        <dbReference type="SAM" id="SignalP"/>
    </source>
</evidence>
<dbReference type="SUPFAM" id="SSF49584">
    <property type="entry name" value="Periplasmic chaperone C-domain"/>
    <property type="match status" value="1"/>
</dbReference>
<dbReference type="SUPFAM" id="SSF49354">
    <property type="entry name" value="PapD-like"/>
    <property type="match status" value="1"/>
</dbReference>
<keyword evidence="3 6" id="KW-0732">Signal</keyword>
<evidence type="ECO:0000259" key="8">
    <source>
        <dbReference type="Pfam" id="PF02753"/>
    </source>
</evidence>
<dbReference type="Pfam" id="PF02753">
    <property type="entry name" value="PapD_C"/>
    <property type="match status" value="1"/>
</dbReference>
<reference evidence="9" key="1">
    <citation type="submission" date="2024-07" db="EMBL/GenBank/DDBJ databases">
        <authorList>
            <person name="Biller S.J."/>
        </authorList>
    </citation>
    <scope>NUCLEOTIDE SEQUENCE</scope>
    <source>
        <strain evidence="9">WC2420</strain>
    </source>
</reference>
<evidence type="ECO:0000256" key="2">
    <source>
        <dbReference type="ARBA" id="ARBA00007399"/>
    </source>
</evidence>
<dbReference type="PANTHER" id="PTHR30251:SF0">
    <property type="entry name" value="FIMBRIAL CHAPERONE PROTEIN ELFD-RELATED"/>
    <property type="match status" value="1"/>
</dbReference>
<dbReference type="InterPro" id="IPR016148">
    <property type="entry name" value="Pili_assmbl_chaperone_C"/>
</dbReference>
<comment type="similarity">
    <text evidence="2">Belongs to the periplasmic pilus chaperone family.</text>
</comment>
<dbReference type="GO" id="GO:0030288">
    <property type="term" value="C:outer membrane-bounded periplasmic space"/>
    <property type="evidence" value="ECO:0007669"/>
    <property type="project" value="InterPro"/>
</dbReference>
<feature type="chain" id="PRO_5044200489" evidence="6">
    <location>
        <begin position="28"/>
        <end position="235"/>
    </location>
</feature>
<feature type="domain" description="Pili assembly chaperone C-terminal" evidence="8">
    <location>
        <begin position="171"/>
        <end position="226"/>
    </location>
</feature>
<evidence type="ECO:0000313" key="9">
    <source>
        <dbReference type="EMBL" id="XDU72726.1"/>
    </source>
</evidence>
<dbReference type="PANTHER" id="PTHR30251">
    <property type="entry name" value="PILUS ASSEMBLY CHAPERONE"/>
    <property type="match status" value="1"/>
</dbReference>
<dbReference type="InterPro" id="IPR050643">
    <property type="entry name" value="Periplasmic_pilus_chap"/>
</dbReference>
<protein>
    <submittedName>
        <fullName evidence="9">Fimbria/pilus periplasmic chaperone</fullName>
    </submittedName>
</protein>